<accession>A0A1H3JHX5</accession>
<evidence type="ECO:0000313" key="3">
    <source>
        <dbReference type="EMBL" id="SDY39105.1"/>
    </source>
</evidence>
<dbReference type="RefSeq" id="WP_175454680.1">
    <property type="nucleotide sequence ID" value="NZ_FNPB01000013.1"/>
</dbReference>
<dbReference type="InterPro" id="IPR025847">
    <property type="entry name" value="MEDS_domain"/>
</dbReference>
<keyword evidence="3" id="KW-0808">Transferase</keyword>
<organism evidence="3 4">
    <name type="scientific">Halobellus clavatus</name>
    <dbReference type="NCBI Taxonomy" id="660517"/>
    <lineage>
        <taxon>Archaea</taxon>
        <taxon>Methanobacteriati</taxon>
        <taxon>Methanobacteriota</taxon>
        <taxon>Stenosarchaea group</taxon>
        <taxon>Halobacteria</taxon>
        <taxon>Halobacteriales</taxon>
        <taxon>Haloferacaceae</taxon>
        <taxon>Halobellus</taxon>
    </lineage>
</organism>
<keyword evidence="3" id="KW-0418">Kinase</keyword>
<evidence type="ECO:0000313" key="4">
    <source>
        <dbReference type="Proteomes" id="UP000199170"/>
    </source>
</evidence>
<dbReference type="Gene3D" id="3.30.565.10">
    <property type="entry name" value="Histidine kinase-like ATPase, C-terminal domain"/>
    <property type="match status" value="1"/>
</dbReference>
<dbReference type="AlphaFoldDB" id="A0A1H3JHX5"/>
<dbReference type="InterPro" id="IPR003594">
    <property type="entry name" value="HATPase_dom"/>
</dbReference>
<evidence type="ECO:0000259" key="2">
    <source>
        <dbReference type="PROSITE" id="PS50109"/>
    </source>
</evidence>
<gene>
    <name evidence="3" type="ORF">SAMN04487946_11390</name>
</gene>
<dbReference type="Proteomes" id="UP000199170">
    <property type="component" value="Unassembled WGS sequence"/>
</dbReference>
<dbReference type="PANTHER" id="PTHR43547:SF2">
    <property type="entry name" value="HYBRID SIGNAL TRANSDUCTION HISTIDINE KINASE C"/>
    <property type="match status" value="1"/>
</dbReference>
<dbReference type="InterPro" id="IPR005467">
    <property type="entry name" value="His_kinase_dom"/>
</dbReference>
<dbReference type="SUPFAM" id="SSF55874">
    <property type="entry name" value="ATPase domain of HSP90 chaperone/DNA topoisomerase II/histidine kinase"/>
    <property type="match status" value="1"/>
</dbReference>
<keyword evidence="4" id="KW-1185">Reference proteome</keyword>
<dbReference type="GO" id="GO:0000155">
    <property type="term" value="F:phosphorelay sensor kinase activity"/>
    <property type="evidence" value="ECO:0007669"/>
    <property type="project" value="TreeGrafter"/>
</dbReference>
<protein>
    <submittedName>
        <fullName evidence="3">Signal transduction histidine kinase</fullName>
    </submittedName>
</protein>
<dbReference type="OrthoDB" id="342253at2157"/>
<dbReference type="SMART" id="SM00387">
    <property type="entry name" value="HATPase_c"/>
    <property type="match status" value="1"/>
</dbReference>
<dbReference type="STRING" id="660517.SAMN04487946_11390"/>
<dbReference type="Pfam" id="PF14417">
    <property type="entry name" value="MEDS"/>
    <property type="match status" value="1"/>
</dbReference>
<dbReference type="PANTHER" id="PTHR43547">
    <property type="entry name" value="TWO-COMPONENT HISTIDINE KINASE"/>
    <property type="match status" value="1"/>
</dbReference>
<feature type="domain" description="Histidine kinase" evidence="2">
    <location>
        <begin position="252"/>
        <end position="456"/>
    </location>
</feature>
<dbReference type="Pfam" id="PF02518">
    <property type="entry name" value="HATPase_c"/>
    <property type="match status" value="1"/>
</dbReference>
<dbReference type="InterPro" id="IPR036890">
    <property type="entry name" value="HATPase_C_sf"/>
</dbReference>
<keyword evidence="1" id="KW-0597">Phosphoprotein</keyword>
<sequence>MDLQSTRARSDVDDLSPQDVFSEFLERELPRHLALFYESVDTQLAVCAAFAKRELQRGRQFLYLYEDNDEAAIRAALRSVDIDVAERLADRDVRIEDAGNVYLEEGFDPEQMIGELERAARAAVDDGYEGLSVAGENTWCFHTTYSFDRIVGFESDFDARAPDLPVTALCQYDLDRFDPESISKALWTHEQIIYRGQLCENPFYIPPAEFQSIESEASQFDARLMLEQTYSLSQARRDLSNREQRIDVLNRTLRHNIRNEINVILGYLREILSDGALTPEDRERVEIARRYAENISRTSEKARFVQQTLSKEELQPTDLGPTVREAVDVARSRYPDATIDVSVADSPTLLADRNLRRAVEELLENAIHHQNRTPAEVGVTVESRSDTVVIDVSNPGPPIPEDDQRALREGRETSLRHGRGLGLWMVKWVAENSHGWVRFPQREDECRVRIELPRTAAS</sequence>
<evidence type="ECO:0000256" key="1">
    <source>
        <dbReference type="ARBA" id="ARBA00022553"/>
    </source>
</evidence>
<proteinExistence type="predicted"/>
<dbReference type="PROSITE" id="PS50109">
    <property type="entry name" value="HIS_KIN"/>
    <property type="match status" value="1"/>
</dbReference>
<reference evidence="4" key="1">
    <citation type="submission" date="2016-10" db="EMBL/GenBank/DDBJ databases">
        <authorList>
            <person name="Varghese N."/>
            <person name="Submissions S."/>
        </authorList>
    </citation>
    <scope>NUCLEOTIDE SEQUENCE [LARGE SCALE GENOMIC DNA]</scope>
    <source>
        <strain evidence="4">CGMCC 1.10118</strain>
    </source>
</reference>
<dbReference type="EMBL" id="FNPB01000013">
    <property type="protein sequence ID" value="SDY39105.1"/>
    <property type="molecule type" value="Genomic_DNA"/>
</dbReference>
<name>A0A1H3JHX5_9EURY</name>